<dbReference type="AlphaFoldDB" id="A0AB36JWE7"/>
<sequence length="56" mass="6385">MNRKIENYGVQSIQRPKIKAKKSIDLSGDLGRQIIKSETKLALRTHANTFKKLADM</sequence>
<gene>
    <name evidence="1" type="ORF">BZG00_13605</name>
</gene>
<dbReference type="RefSeq" id="WP_077487035.1">
    <property type="nucleotide sequence ID" value="NZ_CP040021.1"/>
</dbReference>
<keyword evidence="2" id="KW-1185">Reference proteome</keyword>
<dbReference type="Proteomes" id="UP000189021">
    <property type="component" value="Unassembled WGS sequence"/>
</dbReference>
<protein>
    <submittedName>
        <fullName evidence="1">Acetyltransferase</fullName>
    </submittedName>
</protein>
<accession>A0AB36JWE7</accession>
<proteinExistence type="predicted"/>
<organism evidence="1 2">
    <name type="scientific">Salinivibrio kushneri</name>
    <dbReference type="NCBI Taxonomy" id="1908198"/>
    <lineage>
        <taxon>Bacteria</taxon>
        <taxon>Pseudomonadati</taxon>
        <taxon>Pseudomonadota</taxon>
        <taxon>Gammaproteobacteria</taxon>
        <taxon>Vibrionales</taxon>
        <taxon>Vibrionaceae</taxon>
        <taxon>Salinivibrio</taxon>
    </lineage>
</organism>
<comment type="caution">
    <text evidence="1">The sequence shown here is derived from an EMBL/GenBank/DDBJ whole genome shotgun (WGS) entry which is preliminary data.</text>
</comment>
<evidence type="ECO:0000313" key="2">
    <source>
        <dbReference type="Proteomes" id="UP000189021"/>
    </source>
</evidence>
<evidence type="ECO:0000313" key="1">
    <source>
        <dbReference type="EMBL" id="OOE38607.1"/>
    </source>
</evidence>
<dbReference type="EMBL" id="MUEK01000016">
    <property type="protein sequence ID" value="OOE38607.1"/>
    <property type="molecule type" value="Genomic_DNA"/>
</dbReference>
<name>A0AB36JWE7_9GAMM</name>
<reference evidence="1 2" key="1">
    <citation type="journal article" date="2017" name="Genome Announc.">
        <title>Draft Genome Sequences of Salinivibrio proteolyticus, Salinivibrio sharmensis, Salinivibrio siamensis, Salinivibrio costicola subsp. alcaliphilus, Salinivibrio costicola subsp. vallismortis, and 29 New Isolates Belonging to the Genus Salinivibrio.</title>
        <authorList>
            <person name="Lopez-Hermoso C."/>
            <person name="de la Haba R.R."/>
            <person name="Sanchez-Porro C."/>
            <person name="Bayliss S.C."/>
            <person name="Feil E.J."/>
            <person name="Ventosa A."/>
        </authorList>
    </citation>
    <scope>NUCLEOTIDE SEQUENCE [LARGE SCALE GENOMIC DNA]</scope>
    <source>
        <strain evidence="1 2">AL184</strain>
    </source>
</reference>